<dbReference type="Proteomes" id="UP000014115">
    <property type="component" value="Unassembled WGS sequence"/>
</dbReference>
<sequence length="143" mass="16299">MARIERTALVAYSAEQMFDLVNDIDAYPEFVPGCVGARVLQQTDDEKVAELQISKAGIRKSFTTRNHLLRPQRIDMSLVDGPFKRLSGGWRFEALDEHACKIIFELDFEFSSRLLGMAFGKIFNEITGRMVDAFVKRADQVYT</sequence>
<dbReference type="GO" id="GO:0045333">
    <property type="term" value="P:cellular respiration"/>
    <property type="evidence" value="ECO:0007669"/>
    <property type="project" value="InterPro"/>
</dbReference>
<dbReference type="InterPro" id="IPR044996">
    <property type="entry name" value="COQ10-like"/>
</dbReference>
<keyword evidence="2" id="KW-1277">Toxin-antitoxin system</keyword>
<comment type="similarity">
    <text evidence="1">Belongs to the ribosome association toxin RatA family.</text>
</comment>
<evidence type="ECO:0000259" key="3">
    <source>
        <dbReference type="Pfam" id="PF03364"/>
    </source>
</evidence>
<organism evidence="4 5">
    <name type="scientific">Idiomarina xiamenensis 10-D-4</name>
    <dbReference type="NCBI Taxonomy" id="740709"/>
    <lineage>
        <taxon>Bacteria</taxon>
        <taxon>Pseudomonadati</taxon>
        <taxon>Pseudomonadota</taxon>
        <taxon>Gammaproteobacteria</taxon>
        <taxon>Alteromonadales</taxon>
        <taxon>Idiomarinaceae</taxon>
        <taxon>Idiomarina</taxon>
    </lineage>
</organism>
<dbReference type="eggNOG" id="COG2867">
    <property type="taxonomic scope" value="Bacteria"/>
</dbReference>
<dbReference type="STRING" id="740709.A10D4_09119"/>
<reference evidence="4 5" key="1">
    <citation type="journal article" date="2012" name="J. Bacteriol.">
        <title>Genome Sequence of Idiomarina xiamenensis Type Strain 10-D-4.</title>
        <authorList>
            <person name="Lai Q."/>
            <person name="Wang L."/>
            <person name="Wang W."/>
            <person name="Shao Z."/>
        </authorList>
    </citation>
    <scope>NUCLEOTIDE SEQUENCE [LARGE SCALE GENOMIC DNA]</scope>
    <source>
        <strain evidence="4 5">10-D-4</strain>
    </source>
</reference>
<proteinExistence type="inferred from homology"/>
<name>K2KJJ8_9GAMM</name>
<dbReference type="CDD" id="cd07813">
    <property type="entry name" value="COQ10p_like"/>
    <property type="match status" value="1"/>
</dbReference>
<dbReference type="AlphaFoldDB" id="K2KJJ8"/>
<dbReference type="PANTHER" id="PTHR12901">
    <property type="entry name" value="SPERM PROTEIN HOMOLOG"/>
    <property type="match status" value="1"/>
</dbReference>
<protein>
    <submittedName>
        <fullName evidence="4">Oligoketide cyclase/lipid transport protein</fullName>
    </submittedName>
</protein>
<evidence type="ECO:0000313" key="5">
    <source>
        <dbReference type="Proteomes" id="UP000014115"/>
    </source>
</evidence>
<dbReference type="InterPro" id="IPR023393">
    <property type="entry name" value="START-like_dom_sf"/>
</dbReference>
<accession>K2KJJ8</accession>
<evidence type="ECO:0000256" key="1">
    <source>
        <dbReference type="ARBA" id="ARBA00008918"/>
    </source>
</evidence>
<gene>
    <name evidence="4" type="ORF">A10D4_09119</name>
</gene>
<dbReference type="OrthoDB" id="9804759at2"/>
<dbReference type="SUPFAM" id="SSF55961">
    <property type="entry name" value="Bet v1-like"/>
    <property type="match status" value="1"/>
</dbReference>
<keyword evidence="5" id="KW-1185">Reference proteome</keyword>
<dbReference type="RefSeq" id="WP_008489099.1">
    <property type="nucleotide sequence ID" value="NZ_AMRG01000011.1"/>
</dbReference>
<dbReference type="EMBL" id="AMRG01000011">
    <property type="protein sequence ID" value="EKE82754.1"/>
    <property type="molecule type" value="Genomic_DNA"/>
</dbReference>
<evidence type="ECO:0000313" key="4">
    <source>
        <dbReference type="EMBL" id="EKE82754.1"/>
    </source>
</evidence>
<feature type="domain" description="Coenzyme Q-binding protein COQ10 START" evidence="3">
    <location>
        <begin position="10"/>
        <end position="134"/>
    </location>
</feature>
<dbReference type="PATRIC" id="fig|740709.3.peg.1845"/>
<dbReference type="PANTHER" id="PTHR12901:SF10">
    <property type="entry name" value="COENZYME Q-BINDING PROTEIN COQ10, MITOCHONDRIAL"/>
    <property type="match status" value="1"/>
</dbReference>
<dbReference type="Pfam" id="PF03364">
    <property type="entry name" value="Polyketide_cyc"/>
    <property type="match status" value="1"/>
</dbReference>
<comment type="caution">
    <text evidence="4">The sequence shown here is derived from an EMBL/GenBank/DDBJ whole genome shotgun (WGS) entry which is preliminary data.</text>
</comment>
<evidence type="ECO:0000256" key="2">
    <source>
        <dbReference type="ARBA" id="ARBA00022649"/>
    </source>
</evidence>
<dbReference type="GO" id="GO:0048039">
    <property type="term" value="F:ubiquinone binding"/>
    <property type="evidence" value="ECO:0007669"/>
    <property type="project" value="InterPro"/>
</dbReference>
<dbReference type="InterPro" id="IPR005031">
    <property type="entry name" value="COQ10_START"/>
</dbReference>
<dbReference type="Gene3D" id="3.30.530.20">
    <property type="match status" value="1"/>
</dbReference>